<evidence type="ECO:0000256" key="2">
    <source>
        <dbReference type="RuleBase" id="RU364082"/>
    </source>
</evidence>
<name>A0A2A9DUR7_9MICO</name>
<dbReference type="SUPFAM" id="SSF51735">
    <property type="entry name" value="NAD(P)-binding Rossmann-fold domains"/>
    <property type="match status" value="1"/>
</dbReference>
<dbReference type="NCBIfam" id="TIGR01214">
    <property type="entry name" value="rmlD"/>
    <property type="match status" value="1"/>
</dbReference>
<dbReference type="EMBL" id="PDJE01000001">
    <property type="protein sequence ID" value="PFG30428.1"/>
    <property type="molecule type" value="Genomic_DNA"/>
</dbReference>
<dbReference type="GO" id="GO:0005829">
    <property type="term" value="C:cytosol"/>
    <property type="evidence" value="ECO:0007669"/>
    <property type="project" value="TreeGrafter"/>
</dbReference>
<comment type="function">
    <text evidence="2">Catalyzes the reduction of dTDP-6-deoxy-L-lyxo-4-hexulose to yield dTDP-L-rhamnose.</text>
</comment>
<feature type="domain" description="RmlD-like substrate binding" evidence="3">
    <location>
        <begin position="17"/>
        <end position="291"/>
    </location>
</feature>
<dbReference type="CDD" id="cd05254">
    <property type="entry name" value="dTDP_HR_like_SDR_e"/>
    <property type="match status" value="1"/>
</dbReference>
<dbReference type="UniPathway" id="UPA00124"/>
<dbReference type="Gene3D" id="3.40.50.720">
    <property type="entry name" value="NAD(P)-binding Rossmann-like Domain"/>
    <property type="match status" value="1"/>
</dbReference>
<protein>
    <recommendedName>
        <fullName evidence="2">dTDP-4-dehydrorhamnose reductase</fullName>
        <ecNumber evidence="2">1.1.1.133</ecNumber>
    </recommendedName>
</protein>
<dbReference type="Pfam" id="PF04321">
    <property type="entry name" value="RmlD_sub_bind"/>
    <property type="match status" value="1"/>
</dbReference>
<dbReference type="InterPro" id="IPR036291">
    <property type="entry name" value="NAD(P)-bd_dom_sf"/>
</dbReference>
<dbReference type="Gene3D" id="3.90.25.10">
    <property type="entry name" value="UDP-galactose 4-epimerase, domain 1"/>
    <property type="match status" value="1"/>
</dbReference>
<evidence type="ECO:0000313" key="5">
    <source>
        <dbReference type="Proteomes" id="UP000221369"/>
    </source>
</evidence>
<organism evidence="4 5">
    <name type="scientific">Paramicrobacterium agarici</name>
    <dbReference type="NCBI Taxonomy" id="630514"/>
    <lineage>
        <taxon>Bacteria</taxon>
        <taxon>Bacillati</taxon>
        <taxon>Actinomycetota</taxon>
        <taxon>Actinomycetes</taxon>
        <taxon>Micrococcales</taxon>
        <taxon>Microbacteriaceae</taxon>
        <taxon>Paramicrobacterium</taxon>
    </lineage>
</organism>
<accession>A0A2A9DUR7</accession>
<dbReference type="AlphaFoldDB" id="A0A2A9DUR7"/>
<dbReference type="EC" id="1.1.1.133" evidence="2"/>
<keyword evidence="2" id="KW-0560">Oxidoreductase</keyword>
<dbReference type="PANTHER" id="PTHR10491:SF4">
    <property type="entry name" value="METHIONINE ADENOSYLTRANSFERASE 2 SUBUNIT BETA"/>
    <property type="match status" value="1"/>
</dbReference>
<dbReference type="InterPro" id="IPR029903">
    <property type="entry name" value="RmlD-like-bd"/>
</dbReference>
<keyword evidence="5" id="KW-1185">Reference proteome</keyword>
<evidence type="ECO:0000256" key="1">
    <source>
        <dbReference type="ARBA" id="ARBA00010944"/>
    </source>
</evidence>
<comment type="similarity">
    <text evidence="1 2">Belongs to the dTDP-4-dehydrorhamnose reductase family.</text>
</comment>
<evidence type="ECO:0000259" key="3">
    <source>
        <dbReference type="Pfam" id="PF04321"/>
    </source>
</evidence>
<dbReference type="Proteomes" id="UP000221369">
    <property type="component" value="Unassembled WGS sequence"/>
</dbReference>
<sequence length="311" mass="33860">MGPKTEMYSQLGEGAVMRILVTGARGMLGTDLREQLIHHEVTAADHEYLDIADAAAVRRAVAGHDVVINAAAYTSVDEAEKNEDLAYRINADGPRYLAEAAKAGGARFLQVSTDYVFDGTSPLPYSENAPLHPVSAYGRTKAAGERFVRSIYPDGTFIVRTAWLYGRNGSNFAGTMLTLASSRQTIDVVSDQRGQPTWTRDLAVQIQRLLDCNAAPGIYHGTNSGDATWFDFAQAVFAECGLDPSRIRATDSASFAQSARRPANSVLGHAAWRATPLPAMRPWRDALHDAARTGVFEHLLTTRRSTMTDLE</sequence>
<reference evidence="4 5" key="1">
    <citation type="submission" date="2017-10" db="EMBL/GenBank/DDBJ databases">
        <title>Sequencing the genomes of 1000 actinobacteria strains.</title>
        <authorList>
            <person name="Klenk H.-P."/>
        </authorList>
    </citation>
    <scope>NUCLEOTIDE SEQUENCE [LARGE SCALE GENOMIC DNA]</scope>
    <source>
        <strain evidence="4 5">DSM 21798</strain>
    </source>
</reference>
<comment type="pathway">
    <text evidence="2">Carbohydrate biosynthesis; dTDP-L-rhamnose biosynthesis.</text>
</comment>
<gene>
    <name evidence="4" type="ORF">ATJ78_1357</name>
</gene>
<evidence type="ECO:0000313" key="4">
    <source>
        <dbReference type="EMBL" id="PFG30428.1"/>
    </source>
</evidence>
<dbReference type="InterPro" id="IPR005913">
    <property type="entry name" value="dTDP_dehydrorham_reduct"/>
</dbReference>
<dbReference type="PANTHER" id="PTHR10491">
    <property type="entry name" value="DTDP-4-DEHYDRORHAMNOSE REDUCTASE"/>
    <property type="match status" value="1"/>
</dbReference>
<keyword evidence="2" id="KW-0521">NADP</keyword>
<dbReference type="GO" id="GO:0008831">
    <property type="term" value="F:dTDP-4-dehydrorhamnose reductase activity"/>
    <property type="evidence" value="ECO:0007669"/>
    <property type="project" value="UniProtKB-EC"/>
</dbReference>
<comment type="caution">
    <text evidence="4">The sequence shown here is derived from an EMBL/GenBank/DDBJ whole genome shotgun (WGS) entry which is preliminary data.</text>
</comment>
<dbReference type="GO" id="GO:0019305">
    <property type="term" value="P:dTDP-rhamnose biosynthetic process"/>
    <property type="evidence" value="ECO:0007669"/>
    <property type="project" value="UniProtKB-UniPathway"/>
</dbReference>
<proteinExistence type="inferred from homology"/>